<protein>
    <submittedName>
        <fullName evidence="1">Putative retrotransposon hot spot protein (RHS,)</fullName>
    </submittedName>
</protein>
<sequence>MSARDFFFLLLGMRDNFFPASLEKYALNAFLNVGFVTAIVTKLKELPPPSSKPRSSVPTLNPQGYPTEATAITELELFDCPQDLNYRLPYLPTFPNSLLLDGFFFVESNPMTLVGLRMATAGGHHTATSTVKQFSERLAEYFNGWEELSRDILWEMIYLQRADRVLMGGWQRCGAVEHPTEGEFREEAVAVAEFGLRKGCRCQVVGGGCRSTCLLQ</sequence>
<dbReference type="VEuPathDB" id="TriTrypDB:C4B63_177g29"/>
<dbReference type="InterPro" id="IPR006518">
    <property type="entry name" value="Trypano_RHS"/>
</dbReference>
<dbReference type="Proteomes" id="UP000246121">
    <property type="component" value="Unassembled WGS sequence"/>
</dbReference>
<evidence type="ECO:0000313" key="2">
    <source>
        <dbReference type="Proteomes" id="UP000246121"/>
    </source>
</evidence>
<dbReference type="AlphaFoldDB" id="A0A2V2UQR7"/>
<evidence type="ECO:0000313" key="1">
    <source>
        <dbReference type="EMBL" id="PWU85168.1"/>
    </source>
</evidence>
<comment type="caution">
    <text evidence="1">The sequence shown here is derived from an EMBL/GenBank/DDBJ whole genome shotgun (WGS) entry which is preliminary data.</text>
</comment>
<dbReference type="VEuPathDB" id="TriTrypDB:C3747_191g81"/>
<reference evidence="1 2" key="1">
    <citation type="journal article" date="2018" name="Microb. Genom.">
        <title>Expanding an expanded genome: long-read sequencing of Trypanosoma cruzi.</title>
        <authorList>
            <person name="Berna L."/>
            <person name="Rodriguez M."/>
            <person name="Chiribao M.L."/>
            <person name="Parodi-Talice A."/>
            <person name="Pita S."/>
            <person name="Rijo G."/>
            <person name="Alvarez-Valin F."/>
            <person name="Robello C."/>
        </authorList>
    </citation>
    <scope>NUCLEOTIDE SEQUENCE [LARGE SCALE GENOMIC DNA]</scope>
    <source>
        <strain evidence="1 2">Dm28c</strain>
    </source>
</reference>
<dbReference type="NCBIfam" id="TIGR01631">
    <property type="entry name" value="Trypano_RHS"/>
    <property type="match status" value="1"/>
</dbReference>
<dbReference type="VEuPathDB" id="TriTrypDB:TcCL_NonESM10087"/>
<name>A0A2V2UQR7_TRYCR</name>
<dbReference type="EMBL" id="PRFA01000177">
    <property type="protein sequence ID" value="PWU85168.1"/>
    <property type="molecule type" value="Genomic_DNA"/>
</dbReference>
<organism evidence="1 2">
    <name type="scientific">Trypanosoma cruzi</name>
    <dbReference type="NCBI Taxonomy" id="5693"/>
    <lineage>
        <taxon>Eukaryota</taxon>
        <taxon>Discoba</taxon>
        <taxon>Euglenozoa</taxon>
        <taxon>Kinetoplastea</taxon>
        <taxon>Metakinetoplastina</taxon>
        <taxon>Trypanosomatida</taxon>
        <taxon>Trypanosomatidae</taxon>
        <taxon>Trypanosoma</taxon>
        <taxon>Schizotrypanum</taxon>
    </lineage>
</organism>
<proteinExistence type="predicted"/>
<accession>A0A2V2UQR7</accession>
<gene>
    <name evidence="1" type="ORF">C4B63_177g29</name>
</gene>